<feature type="transmembrane region" description="Helical" evidence="1">
    <location>
        <begin position="6"/>
        <end position="26"/>
    </location>
</feature>
<proteinExistence type="predicted"/>
<dbReference type="RefSeq" id="WP_055297821.1">
    <property type="nucleotide sequence ID" value="NZ_BLYK01000002.1"/>
</dbReference>
<keyword evidence="1" id="KW-0472">Membrane</keyword>
<protein>
    <submittedName>
        <fullName evidence="2">Uncharacterized protein</fullName>
    </submittedName>
</protein>
<organism evidence="2 3">
    <name type="scientific">Anaerobutyricum hallii</name>
    <dbReference type="NCBI Taxonomy" id="39488"/>
    <lineage>
        <taxon>Bacteria</taxon>
        <taxon>Bacillati</taxon>
        <taxon>Bacillota</taxon>
        <taxon>Clostridia</taxon>
        <taxon>Lachnospirales</taxon>
        <taxon>Lachnospiraceae</taxon>
        <taxon>Anaerobutyricum</taxon>
    </lineage>
</organism>
<evidence type="ECO:0000313" key="2">
    <source>
        <dbReference type="EMBL" id="CUN51434.1"/>
    </source>
</evidence>
<name>A0A173XIH0_9FIRM</name>
<accession>A0A173XIH0</accession>
<dbReference type="AlphaFoldDB" id="A0A173XIH0"/>
<gene>
    <name evidence="2" type="ORF">ERS852450_00136</name>
</gene>
<evidence type="ECO:0000256" key="1">
    <source>
        <dbReference type="SAM" id="Phobius"/>
    </source>
</evidence>
<reference evidence="2 3" key="1">
    <citation type="submission" date="2015-09" db="EMBL/GenBank/DDBJ databases">
        <authorList>
            <consortium name="Pathogen Informatics"/>
        </authorList>
    </citation>
    <scope>NUCLEOTIDE SEQUENCE [LARGE SCALE GENOMIC DNA]</scope>
    <source>
        <strain evidence="2 3">2789STDY5834835</strain>
    </source>
</reference>
<keyword evidence="1" id="KW-0812">Transmembrane</keyword>
<dbReference type="EMBL" id="CYZL01000001">
    <property type="protein sequence ID" value="CUN51434.1"/>
    <property type="molecule type" value="Genomic_DNA"/>
</dbReference>
<evidence type="ECO:0000313" key="3">
    <source>
        <dbReference type="Proteomes" id="UP000095679"/>
    </source>
</evidence>
<dbReference type="Proteomes" id="UP000095679">
    <property type="component" value="Unassembled WGS sequence"/>
</dbReference>
<keyword evidence="1" id="KW-1133">Transmembrane helix</keyword>
<sequence>MQDLIIYFGVGIASAGTVVGLIAFCLHRKKKKKVAFYIESFNNYFRKNRDIRLTMLSMLKKYKKRSKEAQALKAGLYYLDNSILQDYDSALSYISYLFDDDGIDQLHNKCIKIVWKMRQDVKALPKIEDTETEEGLS</sequence>